<feature type="compositionally biased region" description="Basic and acidic residues" evidence="4">
    <location>
        <begin position="207"/>
        <end position="216"/>
    </location>
</feature>
<dbReference type="PROSITE" id="PS50994">
    <property type="entry name" value="INTEGRASE"/>
    <property type="match status" value="1"/>
</dbReference>
<dbReference type="InterPro" id="IPR041577">
    <property type="entry name" value="RT_RNaseH_2"/>
</dbReference>
<protein>
    <submittedName>
        <fullName evidence="8">Ribonuclease H-like superfamily</fullName>
    </submittedName>
</protein>
<dbReference type="Pfam" id="PF13456">
    <property type="entry name" value="RVT_3"/>
    <property type="match status" value="1"/>
</dbReference>
<evidence type="ECO:0000259" key="6">
    <source>
        <dbReference type="PROSITE" id="PS50878"/>
    </source>
</evidence>
<keyword evidence="1" id="KW-0433">Leucine-rich repeat</keyword>
<proteinExistence type="predicted"/>
<evidence type="ECO:0000313" key="9">
    <source>
        <dbReference type="Proteomes" id="UP000694240"/>
    </source>
</evidence>
<dbReference type="Pfam" id="PF00665">
    <property type="entry name" value="rve"/>
    <property type="match status" value="1"/>
</dbReference>
<keyword evidence="5" id="KW-0732">Signal</keyword>
<dbReference type="CDD" id="cd01647">
    <property type="entry name" value="RT_LTR"/>
    <property type="match status" value="1"/>
</dbReference>
<evidence type="ECO:0000256" key="2">
    <source>
        <dbReference type="ARBA" id="ARBA00022737"/>
    </source>
</evidence>
<feature type="compositionally biased region" description="Basic and acidic residues" evidence="4">
    <location>
        <begin position="630"/>
        <end position="650"/>
    </location>
</feature>
<name>A0A8T2A2H3_9BRAS</name>
<reference evidence="8 9" key="1">
    <citation type="submission" date="2020-12" db="EMBL/GenBank/DDBJ databases">
        <title>Concerted genomic and epigenomic changes stabilize Arabidopsis allopolyploids.</title>
        <authorList>
            <person name="Chen Z."/>
        </authorList>
    </citation>
    <scope>NUCLEOTIDE SEQUENCE [LARGE SCALE GENOMIC DNA]</scope>
    <source>
        <strain evidence="8">Allo738</strain>
        <tissue evidence="8">Leaf</tissue>
    </source>
</reference>
<dbReference type="InterPro" id="IPR013210">
    <property type="entry name" value="LRR_N_plant-typ"/>
</dbReference>
<dbReference type="GO" id="GO:0003676">
    <property type="term" value="F:nucleic acid binding"/>
    <property type="evidence" value="ECO:0007669"/>
    <property type="project" value="InterPro"/>
</dbReference>
<dbReference type="Proteomes" id="UP000694240">
    <property type="component" value="Chromosome 9"/>
</dbReference>
<evidence type="ECO:0000313" key="8">
    <source>
        <dbReference type="EMBL" id="KAG7567723.1"/>
    </source>
</evidence>
<dbReference type="PANTHER" id="PTHR37984">
    <property type="entry name" value="PROTEIN CBG26694"/>
    <property type="match status" value="1"/>
</dbReference>
<dbReference type="GO" id="GO:0015074">
    <property type="term" value="P:DNA integration"/>
    <property type="evidence" value="ECO:0007669"/>
    <property type="project" value="InterPro"/>
</dbReference>
<feature type="region of interest" description="Disordered" evidence="4">
    <location>
        <begin position="129"/>
        <end position="228"/>
    </location>
</feature>
<feature type="domain" description="Integrase catalytic" evidence="7">
    <location>
        <begin position="1648"/>
        <end position="1808"/>
    </location>
</feature>
<dbReference type="EMBL" id="JAEFBK010000009">
    <property type="protein sequence ID" value="KAG7567723.1"/>
    <property type="molecule type" value="Genomic_DNA"/>
</dbReference>
<dbReference type="InterPro" id="IPR002156">
    <property type="entry name" value="RNaseH_domain"/>
</dbReference>
<organism evidence="8 9">
    <name type="scientific">Arabidopsis thaliana x Arabidopsis arenosa</name>
    <dbReference type="NCBI Taxonomy" id="1240361"/>
    <lineage>
        <taxon>Eukaryota</taxon>
        <taxon>Viridiplantae</taxon>
        <taxon>Streptophyta</taxon>
        <taxon>Embryophyta</taxon>
        <taxon>Tracheophyta</taxon>
        <taxon>Spermatophyta</taxon>
        <taxon>Magnoliopsida</taxon>
        <taxon>eudicotyledons</taxon>
        <taxon>Gunneridae</taxon>
        <taxon>Pentapetalae</taxon>
        <taxon>rosids</taxon>
        <taxon>malvids</taxon>
        <taxon>Brassicales</taxon>
        <taxon>Brassicaceae</taxon>
        <taxon>Camelineae</taxon>
        <taxon>Arabidopsis</taxon>
    </lineage>
</organism>
<dbReference type="Pfam" id="PF00078">
    <property type="entry name" value="RVT_1"/>
    <property type="match status" value="1"/>
</dbReference>
<keyword evidence="9" id="KW-1185">Reference proteome</keyword>
<feature type="region of interest" description="Disordered" evidence="4">
    <location>
        <begin position="630"/>
        <end position="671"/>
    </location>
</feature>
<comment type="caution">
    <text evidence="8">The sequence shown here is derived from an EMBL/GenBank/DDBJ whole genome shotgun (WGS) entry which is preliminary data.</text>
</comment>
<dbReference type="Pfam" id="PF17919">
    <property type="entry name" value="RT_RNaseH_2"/>
    <property type="match status" value="1"/>
</dbReference>
<dbReference type="CDD" id="cd00303">
    <property type="entry name" value="retropepsin_like"/>
    <property type="match status" value="1"/>
</dbReference>
<accession>A0A8T2A2H3</accession>
<dbReference type="InterPro" id="IPR001584">
    <property type="entry name" value="Integrase_cat-core"/>
</dbReference>
<evidence type="ECO:0000256" key="1">
    <source>
        <dbReference type="ARBA" id="ARBA00022614"/>
    </source>
</evidence>
<dbReference type="Pfam" id="PF03732">
    <property type="entry name" value="Retrotrans_gag"/>
    <property type="match status" value="1"/>
</dbReference>
<evidence type="ECO:0000256" key="4">
    <source>
        <dbReference type="SAM" id="MobiDB-lite"/>
    </source>
</evidence>
<dbReference type="PROSITE" id="PS50878">
    <property type="entry name" value="RT_POL"/>
    <property type="match status" value="1"/>
</dbReference>
<evidence type="ECO:0000256" key="3">
    <source>
        <dbReference type="ARBA" id="ARBA00023268"/>
    </source>
</evidence>
<dbReference type="CDD" id="cd09274">
    <property type="entry name" value="RNase_HI_RT_Ty3"/>
    <property type="match status" value="1"/>
</dbReference>
<sequence>MEGKLFWGQYLIWLILLLGQLHGYKSCIEKERKALLELKNSMISRRVVSIFDSVLPTWNNDTKTDCCRWKGIKCNHTSGRVNGLFYEDMYYNESPLLNLSLLHPFEELRTLNLTGLGYNGFFDDIEDGNQGTSTGVRDDNASSTGGETATPIPPGIPPTRKPTHTSVAIPASLPQTPEGPVEAVRNETPPAPREGDEPASPSRRRPTNLDETRPEQHTAAPAPTEPNRLLQSILDHLGRQDARTDARLASLTAAQAFSMDEINRLQTSRSANAIYTPELPGRPQLAQPVHTMGNTNPRDMEIAELRRAVLEMSSKIHRATSSAPELDRVLEETQQTAFTRRITNVSVHGSKKIKLESYNGKGDPKEFLQSFSVAINRAELTAENFEAGRCQIFIEHLTGPALNWFSRLKPNTISSFHQLSSSFLKHYSPLIENKTSNADLWSLSQGPKESLRSFIDRFKVVVTKITIPDEAAIVALRNAVWYDSKYRDDITLHAPSTLEDALHRASRYIELEEERLVLAKKHNPPKAPVTKETASAIPNAANNAEPRQHFKGNTGQARRPTTFVVNSETPSPRPWNKYVRDTDSPAPTSVFCEYHKSKAHATEDCRYLQGLLMAKYKNGGIAIECDRAQGNKNQKRNESTARQQDHTKTEEVEDANDPAKRPRSGKAPAEAPVVVRQVRMIMGGLQNCNDYVRSIKQYRKKAEIKEAWPSTSVSPTAPVDEPISFTQSDLEGVDTPHNDPLVVELIIGDSRVTRVLIDTGSSVDLIFKDVLAIMNVSDRQIKPVSRPLAGFDGDFVMTIGTIKLPVFVGGTISWVKFVVIDKPAVYNVILGTPWMHQMQAIPSTYHQCIKFPTHNGVFTLRGNQQVARTSLEEPQLSKTEQVNIDETDKTRCVAIGAELAPSVKESLVAFLKQNSRTFAWTIDDMTGIDPMIVTHELNVDSTYKPVKQKRRKLGSERAKAVNDEVSKLLKAGSITEVKYPEWLANPVVVKKKNGKWRVCIDFTDLNKACPKDSYPLPHIDRMVEATAGNELLSFMDAFSGYNQILMHKDDREKTSFITDRGTYCYKVMPFGLKNAGATYQRLLNKMFADQLGRTVEVYIDDMLVKSLVAADHVQHLSRCFDVLNEYNMKLNPAKCTFGVTSGEFLGYMVTKRGIEANPKQIRAILELPSPKNAREVQGLTGRIAALNRFIARSTDKCLPFYNLLKRKDKFVWDEASEKAFTELKQYLTTPPVLAKPENGETLFLYIAVSSSAVSGVLVKDDRGDQKPIFYISKSLIEAETRYPTMEKAALAVVTSARKLRPYFQSHTIAVLTDQPLKTALHSPSQSGRMAKWAIELSEYDMDFRTRPAMKSQVLADFLVELPLVPKNSSNDPELGDPQNGIWTLYADGSSSSRGSGVGIRLVSPTGEMLEQSFRLRFAATNNVSEYEALIAGLRLALGMNIKRIQAYVDSQLVVKKLSSRFTHFELTKIPRGDNAPADALAALASTSDPNLRRIIPVESIDRPSIEAIDVVNFVGTNHDPDTSDPTDWRVEIRDFLTDGTVPADKWAARRLRIKATKYTTLENRLLKLSATGAWLSCLHGEDITEIMKETHMGAGGSHSGGRALALQIKKLGFYWPTMISDCKDFAAKCDQCQRHAPSIHQPTKLLKVGAAPYPFMRWAMDIVGPLPASRQKRFMLIMTDYFTKWVEAESYATIRAKDVQNFVWKYIICRHGLPYEIITDNGSQFISLTFEDFCASWKIRLNKSTPRYPQGNGQAEATNKTILAGLKKRLDDKKGAWADELDGVLWAYRTTPRSATEQTPFALAYGVEAMAPAEVGYSSLRRSMMAAHPDLNDQMMLDRLDELEEVRNTALCRIQNYQLAAAKYYNKKVHNRHFDVGDLVLRKVFENTAELNAGKLGANWEGPYQISKIVRPGDYELLTMSGTEVPRTWNSMHLKRYYY</sequence>
<feature type="domain" description="Reverse transcriptase" evidence="6">
    <location>
        <begin position="970"/>
        <end position="1149"/>
    </location>
</feature>
<feature type="signal peptide" evidence="5">
    <location>
        <begin position="1"/>
        <end position="23"/>
    </location>
</feature>
<gene>
    <name evidence="8" type="ORF">ISN45_Aa04g005720</name>
</gene>
<feature type="compositionally biased region" description="Pro residues" evidence="4">
    <location>
        <begin position="151"/>
        <end position="160"/>
    </location>
</feature>
<feature type="chain" id="PRO_5035775110" evidence="5">
    <location>
        <begin position="24"/>
        <end position="1939"/>
    </location>
</feature>
<dbReference type="InterPro" id="IPR041588">
    <property type="entry name" value="Integrase_H2C2"/>
</dbReference>
<dbReference type="InterPro" id="IPR050951">
    <property type="entry name" value="Retrovirus_Pol_polyprotein"/>
</dbReference>
<dbReference type="GO" id="GO:0004523">
    <property type="term" value="F:RNA-DNA hybrid ribonuclease activity"/>
    <property type="evidence" value="ECO:0007669"/>
    <property type="project" value="InterPro"/>
</dbReference>
<keyword evidence="3" id="KW-0511">Multifunctional enzyme</keyword>
<dbReference type="PANTHER" id="PTHR37984:SF5">
    <property type="entry name" value="PROTEIN NYNRIN-LIKE"/>
    <property type="match status" value="1"/>
</dbReference>
<dbReference type="InterPro" id="IPR005162">
    <property type="entry name" value="Retrotrans_gag_dom"/>
</dbReference>
<dbReference type="Pfam" id="PF17921">
    <property type="entry name" value="Integrase_H2C2"/>
    <property type="match status" value="1"/>
</dbReference>
<evidence type="ECO:0000256" key="5">
    <source>
        <dbReference type="SAM" id="SignalP"/>
    </source>
</evidence>
<keyword evidence="2" id="KW-0677">Repeat</keyword>
<evidence type="ECO:0000259" key="7">
    <source>
        <dbReference type="PROSITE" id="PS50994"/>
    </source>
</evidence>
<dbReference type="InterPro" id="IPR000477">
    <property type="entry name" value="RT_dom"/>
</dbReference>
<dbReference type="Pfam" id="PF08263">
    <property type="entry name" value="LRRNT_2"/>
    <property type="match status" value="1"/>
</dbReference>